<dbReference type="InterPro" id="IPR010317">
    <property type="entry name" value="WxLIP_PGBD"/>
</dbReference>
<proteinExistence type="predicted"/>
<feature type="domain" description="WxL Interacting Protein host binding" evidence="3">
    <location>
        <begin position="168"/>
        <end position="304"/>
    </location>
</feature>
<accession>A0ABN4J5Z8</accession>
<keyword evidence="1" id="KW-0472">Membrane</keyword>
<feature type="domain" description="WxL Interacting Protein peptidoglycan binding" evidence="2">
    <location>
        <begin position="38"/>
        <end position="156"/>
    </location>
</feature>
<dbReference type="Pfam" id="PF06030">
    <property type="entry name" value="WxLIP_PGBD"/>
    <property type="match status" value="1"/>
</dbReference>
<gene>
    <name evidence="4" type="ORF">ATZ33_08260</name>
</gene>
<dbReference type="Pfam" id="PF11797">
    <property type="entry name" value="WxLIP_HBD"/>
    <property type="match status" value="1"/>
</dbReference>
<dbReference type="RefSeq" id="WP_071878770.1">
    <property type="nucleotide sequence ID" value="NZ_JXLC01000025.1"/>
</dbReference>
<keyword evidence="1" id="KW-1133">Transmembrane helix</keyword>
<keyword evidence="1" id="KW-0812">Transmembrane</keyword>
<sequence length="343" mass="38688">MKWRNYKKKLFLMGGSLIVISLTLLNFHITVSAAELNFNAKAELLENQIDKKQSYFDLLVKPDTEQDLLVELTNDTEKEVTLSPAIYDAVSNSNGVVEYGPNDKKRDPTLVVGLTNIASTQKEIKIPARGTAKLTVKLKMPAKSFSGVILGGLYLKQNSSETNSMEKQQTAIKNEYSYIIGIQLREEMQEPLPAFNLISVIPDQVNARNVIKARIQNSQALLVGNVTITSKIFKKNTKKPIYEEKKSGIELAPNSYMDFLVQLDGNPLLAGDYTATVTLNYQEEYWTWDKDFTITKNVAASYNKKDVSIPKNNNWMIYLGTGIFITIIIFLCLIIVRLKKEKD</sequence>
<keyword evidence="5" id="KW-1185">Reference proteome</keyword>
<dbReference type="Proteomes" id="UP000065511">
    <property type="component" value="Chromosome"/>
</dbReference>
<evidence type="ECO:0000313" key="5">
    <source>
        <dbReference type="Proteomes" id="UP000065511"/>
    </source>
</evidence>
<organism evidence="4 5">
    <name type="scientific">Enterococcus silesiacus</name>
    <dbReference type="NCBI Taxonomy" id="332949"/>
    <lineage>
        <taxon>Bacteria</taxon>
        <taxon>Bacillati</taxon>
        <taxon>Bacillota</taxon>
        <taxon>Bacilli</taxon>
        <taxon>Lactobacillales</taxon>
        <taxon>Enterococcaceae</taxon>
        <taxon>Enterococcus</taxon>
    </lineage>
</organism>
<evidence type="ECO:0000256" key="1">
    <source>
        <dbReference type="SAM" id="Phobius"/>
    </source>
</evidence>
<feature type="transmembrane region" description="Helical" evidence="1">
    <location>
        <begin position="315"/>
        <end position="336"/>
    </location>
</feature>
<dbReference type="InterPro" id="IPR021759">
    <property type="entry name" value="WxLIP_HBD"/>
</dbReference>
<evidence type="ECO:0008006" key="6">
    <source>
        <dbReference type="Google" id="ProtNLM"/>
    </source>
</evidence>
<evidence type="ECO:0000259" key="2">
    <source>
        <dbReference type="Pfam" id="PF06030"/>
    </source>
</evidence>
<evidence type="ECO:0000313" key="4">
    <source>
        <dbReference type="EMBL" id="ALS01359.1"/>
    </source>
</evidence>
<reference evidence="4 5" key="1">
    <citation type="submission" date="2015-12" db="EMBL/GenBank/DDBJ databases">
        <authorList>
            <person name="Lauer A."/>
            <person name="Humrighouse B."/>
            <person name="Loparev V."/>
            <person name="Shewmaker P.L."/>
            <person name="Whitney A.M."/>
            <person name="McLaughlin R.W."/>
        </authorList>
    </citation>
    <scope>NUCLEOTIDE SEQUENCE [LARGE SCALE GENOMIC DNA]</scope>
    <source>
        <strain evidence="4 5">LMG 23085</strain>
    </source>
</reference>
<dbReference type="EMBL" id="CP013614">
    <property type="protein sequence ID" value="ALS01359.1"/>
    <property type="molecule type" value="Genomic_DNA"/>
</dbReference>
<evidence type="ECO:0000259" key="3">
    <source>
        <dbReference type="Pfam" id="PF11797"/>
    </source>
</evidence>
<name>A0ABN4J5Z8_9ENTE</name>
<protein>
    <recommendedName>
        <fullName evidence="6">DUF3324 domain-containing protein</fullName>
    </recommendedName>
</protein>